<dbReference type="Proteomes" id="UP000265663">
    <property type="component" value="Unassembled WGS sequence"/>
</dbReference>
<dbReference type="InterPro" id="IPR001753">
    <property type="entry name" value="Enoyl-CoA_hydra/iso"/>
</dbReference>
<dbReference type="CDD" id="cd06558">
    <property type="entry name" value="crotonase-like"/>
    <property type="match status" value="1"/>
</dbReference>
<dbReference type="InterPro" id="IPR051130">
    <property type="entry name" value="Mito_struct-func_regulator"/>
</dbReference>
<evidence type="ECO:0000256" key="2">
    <source>
        <dbReference type="ARBA" id="ARBA00004685"/>
    </source>
</evidence>
<sequence length="1161" mass="129655">MNALGNESPTLDAMQLGAGQAPPTPPHENALDDIYGSAPSSPNVYASASQAQRHEILSDLPSRQRALDTDAYREGLANSKGQYVQEGFDEGYALGANLGLRVGYILGILQGFVAAWAGHDAQVHKEVRLVAESARKELAIEELLAKQWVDEEGIWKWEAVGEEGDATLREVSDQHPVVKKWMDTAPHVLNQFPRAAFALALTAMIHGLSALRRASTRHATTATPRLLTSGLAPARLEPQFVRRLQTQQWEPLRPPNPADLPKPRKRKSKPPLTRRPWVRRLAVVSALLGAAWAIDRQFYASSITRSLRTFKTGLLIGIDYKINFRPHPPLANSIEDLHARNAQRIFDLLRHNGGLYLKIGQAIAMQSAILPPQFQKMFQQMFDDAPQNEWWEVEQVIREDFGKSVEDVFGVSFTNEGQHGRGIMEKTARASASVAQVHWARLADGREVAIKIQKREIAQQVGWDLWAFKVVSKVYTWWFEIPVYTLVPYVSERLMLETDFENEADNASEMKQLVAGEPRLSGRVYIPAVYRELSSKRVMTAEWIEGVRLWDKEGITNSWQGGWRRGSPGAGGNKLPPISQAAKVDTHAPEDATKHQFFKPDRNSWRGNDGKGGLGVSLKTTMNTIVDLFSAQMFLWGAVHCDPHPGNIFVRRLPNGQPEVVLIDHGLYIRMDPKFRLQYALFWKSLLAFDNAQIEDIVTQWGVKHADIFASATLMRPYQGGDKSVAAVLKSEMKGKDQAERAFEMQAKGRDAMKLILGDDAKFPRELLFIGRNLRIVQGNNQFLGSPVNRIKITGLWASRALIESKQLSVGQRWKNWIQHVRFRCVLALSDAVFLWSKLKQIIGVGGGMEDDIEAHMRVMAKDFGVDLQHAVKELAKRTDHHFIMTSSTDYTDIKFEIKGKIGIITFNRPKALNSFGGNLIPDIVAALRVLDSHPDTIFTVLTGAGRFFSAGADVNGVIAQADEFKNEAEKKLSLLARFSTTTELLRSMIDHRKVLILALNGPAVGGGAAWFPGVADIVLASSSAWLQCPFSALGLVPENGSALSFAQHIGIHRANGFLMFGRKLQAKELLDAGLYNYVWDVTSNEFQAKVVSFLQEMLETNDGKSMMEMKRLQNAPLRDQRMVAVMNAVDALAERFVDGAPDKRFALKKKELEEKRKAKL</sequence>
<dbReference type="CDD" id="cd13969">
    <property type="entry name" value="ADCK1-like"/>
    <property type="match status" value="1"/>
</dbReference>
<dbReference type="FunFam" id="3.90.226.10:FF:000048">
    <property type="entry name" value="3,2-trans-enoyl-CoA isomerase"/>
    <property type="match status" value="1"/>
</dbReference>
<dbReference type="GO" id="GO:0016853">
    <property type="term" value="F:isomerase activity"/>
    <property type="evidence" value="ECO:0007669"/>
    <property type="project" value="UniProtKB-KW"/>
</dbReference>
<accession>A0A3M7MCV8</accession>
<evidence type="ECO:0000256" key="9">
    <source>
        <dbReference type="SAM" id="MobiDB-lite"/>
    </source>
</evidence>
<dbReference type="InterPro" id="IPR045307">
    <property type="entry name" value="ADCK1_dom"/>
</dbReference>
<feature type="region of interest" description="Disordered" evidence="9">
    <location>
        <begin position="581"/>
        <end position="610"/>
    </location>
</feature>
<comment type="similarity">
    <text evidence="5">Belongs to the protein kinase superfamily. ADCK protein kinase family.</text>
</comment>
<dbReference type="Pfam" id="PF03109">
    <property type="entry name" value="ABC1"/>
    <property type="match status" value="1"/>
</dbReference>
<dbReference type="InterPro" id="IPR004147">
    <property type="entry name" value="ABC1_dom"/>
</dbReference>
<evidence type="ECO:0000256" key="1">
    <source>
        <dbReference type="ARBA" id="ARBA00004275"/>
    </source>
</evidence>
<dbReference type="PANTHER" id="PTHR43173:SF37">
    <property type="entry name" value="ABC1 FAMILY PROTEIN C10F6.14C"/>
    <property type="match status" value="1"/>
</dbReference>
<dbReference type="GO" id="GO:0005777">
    <property type="term" value="C:peroxisome"/>
    <property type="evidence" value="ECO:0007669"/>
    <property type="project" value="UniProtKB-SubCell"/>
</dbReference>
<keyword evidence="8" id="KW-0413">Isomerase</keyword>
<evidence type="ECO:0000256" key="7">
    <source>
        <dbReference type="ARBA" id="ARBA00023140"/>
    </source>
</evidence>
<proteinExistence type="inferred from homology"/>
<evidence type="ECO:0000256" key="6">
    <source>
        <dbReference type="ARBA" id="ARBA00023026"/>
    </source>
</evidence>
<dbReference type="SUPFAM" id="SSF56112">
    <property type="entry name" value="Protein kinase-like (PK-like)"/>
    <property type="match status" value="1"/>
</dbReference>
<dbReference type="InterPro" id="IPR019191">
    <property type="entry name" value="Essential_protein_Yae1_N"/>
</dbReference>
<feature type="compositionally biased region" description="Polar residues" evidence="9">
    <location>
        <begin position="38"/>
        <end position="48"/>
    </location>
</feature>
<evidence type="ECO:0000313" key="13">
    <source>
        <dbReference type="Proteomes" id="UP000265663"/>
    </source>
</evidence>
<evidence type="ECO:0000256" key="5">
    <source>
        <dbReference type="ARBA" id="ARBA00009670"/>
    </source>
</evidence>
<feature type="domain" description="ABC1 atypical kinase-like" evidence="10">
    <location>
        <begin position="381"/>
        <end position="695"/>
    </location>
</feature>
<comment type="similarity">
    <text evidence="4">Belongs to the enoyl-CoA hydratase/isomerase family.</text>
</comment>
<dbReference type="AlphaFoldDB" id="A0A3M7MCV8"/>
<feature type="region of interest" description="Disordered" evidence="9">
    <location>
        <begin position="1"/>
        <end position="48"/>
    </location>
</feature>
<organism evidence="12 13">
    <name type="scientific">Pyrenophora seminiperda CCB06</name>
    <dbReference type="NCBI Taxonomy" id="1302712"/>
    <lineage>
        <taxon>Eukaryota</taxon>
        <taxon>Fungi</taxon>
        <taxon>Dikarya</taxon>
        <taxon>Ascomycota</taxon>
        <taxon>Pezizomycotina</taxon>
        <taxon>Dothideomycetes</taxon>
        <taxon>Pleosporomycetidae</taxon>
        <taxon>Pleosporales</taxon>
        <taxon>Pleosporineae</taxon>
        <taxon>Pleosporaceae</taxon>
        <taxon>Pyrenophora</taxon>
    </lineage>
</organism>
<evidence type="ECO:0000256" key="4">
    <source>
        <dbReference type="ARBA" id="ARBA00005254"/>
    </source>
</evidence>
<name>A0A3M7MCV8_9PLEO</name>
<reference evidence="12 13" key="1">
    <citation type="journal article" date="2014" name="PLoS ONE">
        <title>De novo Genome Assembly of the Fungal Plant Pathogen Pyrenophora semeniperda.</title>
        <authorList>
            <person name="Soliai M.M."/>
            <person name="Meyer S.E."/>
            <person name="Udall J.A."/>
            <person name="Elzinga D.E."/>
            <person name="Hermansen R.A."/>
            <person name="Bodily P.M."/>
            <person name="Hart A.A."/>
            <person name="Coleman C.E."/>
        </authorList>
    </citation>
    <scope>NUCLEOTIDE SEQUENCE [LARGE SCALE GENOMIC DNA]</scope>
    <source>
        <strain evidence="12 13">CCB06</strain>
        <tissue evidence="12">Mycelium</tissue>
    </source>
</reference>
<dbReference type="SUPFAM" id="SSF52096">
    <property type="entry name" value="ClpP/crotonase"/>
    <property type="match status" value="1"/>
</dbReference>
<feature type="region of interest" description="Disordered" evidence="9">
    <location>
        <begin position="246"/>
        <end position="272"/>
    </location>
</feature>
<evidence type="ECO:0000256" key="8">
    <source>
        <dbReference type="ARBA" id="ARBA00023235"/>
    </source>
</evidence>
<comment type="subcellular location">
    <subcellularLocation>
        <location evidence="1">Peroxisome</location>
    </subcellularLocation>
</comment>
<protein>
    <submittedName>
        <fullName evidence="12">ABC1 family</fullName>
    </submittedName>
</protein>
<evidence type="ECO:0000259" key="10">
    <source>
        <dbReference type="Pfam" id="PF03109"/>
    </source>
</evidence>
<gene>
    <name evidence="12" type="ORF">GMOD_00007320</name>
</gene>
<comment type="pathway">
    <text evidence="2">Mycotoxin biosynthesis.</text>
</comment>
<dbReference type="PANTHER" id="PTHR43173">
    <property type="entry name" value="ABC1 FAMILY PROTEIN"/>
    <property type="match status" value="1"/>
</dbReference>
<keyword evidence="13" id="KW-1185">Reference proteome</keyword>
<dbReference type="Gene3D" id="3.90.226.10">
    <property type="entry name" value="2-enoyl-CoA Hydratase, Chain A, domain 1"/>
    <property type="match status" value="1"/>
</dbReference>
<dbReference type="Pfam" id="PF00378">
    <property type="entry name" value="ECH_1"/>
    <property type="match status" value="1"/>
</dbReference>
<feature type="domain" description="Essential protein Yae1 N-terminal" evidence="11">
    <location>
        <begin position="72"/>
        <end position="109"/>
    </location>
</feature>
<comment type="pathway">
    <text evidence="3">Lipid metabolism; fatty acid beta-oxidation.</text>
</comment>
<keyword evidence="6" id="KW-0843">Virulence</keyword>
<evidence type="ECO:0000259" key="11">
    <source>
        <dbReference type="Pfam" id="PF09811"/>
    </source>
</evidence>
<keyword evidence="7" id="KW-0576">Peroxisome</keyword>
<dbReference type="EMBL" id="KE747829">
    <property type="protein sequence ID" value="RMZ72302.1"/>
    <property type="molecule type" value="Genomic_DNA"/>
</dbReference>
<dbReference type="OrthoDB" id="427480at2759"/>
<evidence type="ECO:0000256" key="3">
    <source>
        <dbReference type="ARBA" id="ARBA00005005"/>
    </source>
</evidence>
<dbReference type="InterPro" id="IPR029045">
    <property type="entry name" value="ClpP/crotonase-like_dom_sf"/>
</dbReference>
<dbReference type="InterPro" id="IPR011009">
    <property type="entry name" value="Kinase-like_dom_sf"/>
</dbReference>
<dbReference type="Pfam" id="PF09811">
    <property type="entry name" value="Yae1_N"/>
    <property type="match status" value="1"/>
</dbReference>
<feature type="compositionally biased region" description="Basic and acidic residues" evidence="9">
    <location>
        <begin position="584"/>
        <end position="604"/>
    </location>
</feature>
<evidence type="ECO:0000313" key="12">
    <source>
        <dbReference type="EMBL" id="RMZ72302.1"/>
    </source>
</evidence>